<feature type="domain" description="EF-hand" evidence="1">
    <location>
        <begin position="107"/>
        <end position="135"/>
    </location>
</feature>
<proteinExistence type="predicted"/>
<accession>A0A545T5N7</accession>
<organism evidence="2 3">
    <name type="scientific">Denitrobaculum tricleocarpae</name>
    <dbReference type="NCBI Taxonomy" id="2591009"/>
    <lineage>
        <taxon>Bacteria</taxon>
        <taxon>Pseudomonadati</taxon>
        <taxon>Pseudomonadota</taxon>
        <taxon>Alphaproteobacteria</taxon>
        <taxon>Rhodospirillales</taxon>
        <taxon>Rhodospirillaceae</taxon>
        <taxon>Denitrobaculum</taxon>
    </lineage>
</organism>
<dbReference type="Pfam" id="PF13499">
    <property type="entry name" value="EF-hand_7"/>
    <property type="match status" value="1"/>
</dbReference>
<evidence type="ECO:0000313" key="2">
    <source>
        <dbReference type="EMBL" id="TQV72557.1"/>
    </source>
</evidence>
<name>A0A545T5N7_9PROT</name>
<protein>
    <recommendedName>
        <fullName evidence="1">EF-hand domain-containing protein</fullName>
    </recommendedName>
</protein>
<dbReference type="PROSITE" id="PS00018">
    <property type="entry name" value="EF_HAND_1"/>
    <property type="match status" value="2"/>
</dbReference>
<comment type="caution">
    <text evidence="2">The sequence shown here is derived from an EMBL/GenBank/DDBJ whole genome shotgun (WGS) entry which is preliminary data.</text>
</comment>
<dbReference type="InterPro" id="IPR002048">
    <property type="entry name" value="EF_hand_dom"/>
</dbReference>
<dbReference type="SUPFAM" id="SSF47473">
    <property type="entry name" value="EF-hand"/>
    <property type="match status" value="1"/>
</dbReference>
<dbReference type="SMART" id="SM00054">
    <property type="entry name" value="EFh"/>
    <property type="match status" value="2"/>
</dbReference>
<dbReference type="Proteomes" id="UP000315252">
    <property type="component" value="Unassembled WGS sequence"/>
</dbReference>
<dbReference type="Pfam" id="PF13202">
    <property type="entry name" value="EF-hand_5"/>
    <property type="match status" value="1"/>
</dbReference>
<dbReference type="InterPro" id="IPR011992">
    <property type="entry name" value="EF-hand-dom_pair"/>
</dbReference>
<dbReference type="GO" id="GO:0005509">
    <property type="term" value="F:calcium ion binding"/>
    <property type="evidence" value="ECO:0007669"/>
    <property type="project" value="InterPro"/>
</dbReference>
<feature type="domain" description="EF-hand" evidence="1">
    <location>
        <begin position="155"/>
        <end position="183"/>
    </location>
</feature>
<dbReference type="Gene3D" id="1.10.238.10">
    <property type="entry name" value="EF-hand"/>
    <property type="match status" value="1"/>
</dbReference>
<keyword evidence="3" id="KW-1185">Reference proteome</keyword>
<evidence type="ECO:0000259" key="1">
    <source>
        <dbReference type="SMART" id="SM00054"/>
    </source>
</evidence>
<gene>
    <name evidence="2" type="ORF">FKG95_25635</name>
</gene>
<sequence length="207" mass="21927">MLLPVYIARHHSNSFMAKTSGLSTGSACSSKLGASVRVNLTKDCKKGGQNGASGRMGLPRCIRQRQNLEKEKETASMKQTVILAGLTLLLTATGLSHATAQSENELATRAAFEAADQNGDGLIDEAELAHDTIEGFVAIDSDGNRSLESGELGADFQDAIAPMDGDGNGSLSFEEVMKRKLNQFKQADSNADGTLTIEEVLTHDGVQ</sequence>
<dbReference type="OrthoDB" id="7355106at2"/>
<dbReference type="EMBL" id="VHSH01000012">
    <property type="protein sequence ID" value="TQV72557.1"/>
    <property type="molecule type" value="Genomic_DNA"/>
</dbReference>
<evidence type="ECO:0000313" key="3">
    <source>
        <dbReference type="Proteomes" id="UP000315252"/>
    </source>
</evidence>
<reference evidence="2 3" key="1">
    <citation type="submission" date="2019-06" db="EMBL/GenBank/DDBJ databases">
        <title>Whole genome sequence for Rhodospirillaceae sp. R148.</title>
        <authorList>
            <person name="Wang G."/>
        </authorList>
    </citation>
    <scope>NUCLEOTIDE SEQUENCE [LARGE SCALE GENOMIC DNA]</scope>
    <source>
        <strain evidence="2 3">R148</strain>
    </source>
</reference>
<dbReference type="AlphaFoldDB" id="A0A545T5N7"/>
<dbReference type="InterPro" id="IPR018247">
    <property type="entry name" value="EF_Hand_1_Ca_BS"/>
</dbReference>